<dbReference type="OrthoDB" id="9805101at2"/>
<evidence type="ECO:0000256" key="10">
    <source>
        <dbReference type="HAMAP-Rule" id="MF_01871"/>
    </source>
</evidence>
<evidence type="ECO:0000256" key="1">
    <source>
        <dbReference type="ARBA" id="ARBA00004127"/>
    </source>
</evidence>
<dbReference type="STRING" id="525909.Afer_0133"/>
<feature type="domain" description="NADH-Ubiquinone oxidoreductase (complex I) chain 5 N-terminal" evidence="13">
    <location>
        <begin position="79"/>
        <end position="121"/>
    </location>
</feature>
<feature type="transmembrane region" description="Helical" evidence="9">
    <location>
        <begin position="87"/>
        <end position="108"/>
    </location>
</feature>
<evidence type="ECO:0000256" key="2">
    <source>
        <dbReference type="ARBA" id="ARBA00022448"/>
    </source>
</evidence>
<keyword evidence="4 9" id="KW-0812">Transmembrane</keyword>
<feature type="transmembrane region" description="Helical" evidence="9">
    <location>
        <begin position="432"/>
        <end position="450"/>
    </location>
</feature>
<dbReference type="PANTHER" id="PTHR38344:SF1">
    <property type="entry name" value="INORGANIC CARBON TRANSPORTER SUBUNIT DABA-RELATED"/>
    <property type="match status" value="1"/>
</dbReference>
<evidence type="ECO:0000259" key="12">
    <source>
        <dbReference type="Pfam" id="PF00361"/>
    </source>
</evidence>
<evidence type="ECO:0000256" key="11">
    <source>
        <dbReference type="RuleBase" id="RU000320"/>
    </source>
</evidence>
<sequence length="1382" mass="149765">MGNLVSSWLLAVAVVAYLVVGLGLLVARGAAGRSARRWTTVASWVGLVATLGASTAFVVGHERSTTLVAVPLPAHLGHVAVDSLVNALTMIVVTLVAFVGTVVVRYSTSYLRDDPAELRFYRWLNVTLGLFLWLIVTNDVWTFWLLFVGASLSLHELLVLYRDRPLAVTAARKNFALARLADVSLAVALVLVVEATGRSSFAGIAAWFHGAHPPIGVDLEVAAGLIALTAVVKSGVFPFHGWLIQVMEAPTQVSALLHAGLIYTGAFLLLRMSWLVASVPWVWVVLSLAVIGVFVSSLMMLTETNIKEALAYSTSAQLAFMMMECGLGLYSVAVLHIVAHSVYKAHAFLSSGSVVDGHRGAILTKVPARRTFGQVEGALAISALVTVGIAELLRVDVVHEPTLAAIGFVVAVAMTQLLLQGVGGSDRQGRRLLVRASGFSVLVGAAYFGLHDVMVRLLGSTVPSESGQADHIPGWVLVVVVAAFVALLHIGQFLGPLSRTRFGQWLYVALWNGLWVDAAMRRLAWFDHLRLGHRPLHAPTEPEPVAATGDEPVPGSAASVLEAARVACDRIAPVWPLRHFVAVNPYFGMRDLSFWEADRYLQTIAGSRLVMPLAYYREQLQQGRIGPRDIRDAARRLGREGAVEGLLARLEEARSEPLLPRLPLFSDHLGRLRGRDITTAIVERLSHFLAAYFDEGQATWHLPWQGNSLWQAWRSSVQVDATPRILGLPWPKSALAALPETPEDAIAAALGVLGVAHEAIEDYLVAALFSIGGWASWARYRRWQAELVGSTDETLFELLAIHVSAEAILAQGLDDPRVLASWRDAVVAAHRSWVASRHDPLDDAAIIHTAFELHYRRRLARTLAAGARAGEAPTGERPRAQLAFCIDVRSEGIRRAVEARVAGAQTLGFAGFFGVQMEYVPFGTEHARAHLPVIFAPPYRIREDLVDASDDDRARAAERRRLRLGAGAVWKTFKSSAASTFTFVESTGLVYIPKLFGDAMGWSRTVAHPDARGLAGDLRARLRPRLTPIGHPGGNDGIPEDRLAEIGRFILTSMGLTGGFAPLVVLVGHGSETVNNPQGSGLDCGACGGQTGEVSAKVAAALLNDPRTRAGLERVGISVPSDTVFVAALHSTLTEQVRLFDVDALDPAHRTLARDLETDLASATRLAATWHATSLGVTADQDLAHDLARRGRDWAEVRPEWGLVANAAFIAAPRARTAHVSLEGRAFLHDYDWRHDTDFATLTLIMTAPMVVANWINLQYYASMVDNRRFGSGTKVLHNVVGGSIGVLEGNNGDLRVGLALQSLHDGTRWLHEPVRLTVVVEAPRGAIDQVVREHQLVADLVEHGWLVVTQLEPDGTLYEREGDGRWRAVIDDDSLAATSVR</sequence>
<evidence type="ECO:0000256" key="5">
    <source>
        <dbReference type="ARBA" id="ARBA00022723"/>
    </source>
</evidence>
<dbReference type="GO" id="GO:0016491">
    <property type="term" value="F:oxidoreductase activity"/>
    <property type="evidence" value="ECO:0007669"/>
    <property type="project" value="UniProtKB-KW"/>
</dbReference>
<dbReference type="GO" id="GO:0005886">
    <property type="term" value="C:plasma membrane"/>
    <property type="evidence" value="ECO:0007669"/>
    <property type="project" value="UniProtKB-SubCell"/>
</dbReference>
<feature type="transmembrane region" description="Helical" evidence="9">
    <location>
        <begin position="281"/>
        <end position="301"/>
    </location>
</feature>
<keyword evidence="8 10" id="KW-0472">Membrane</keyword>
<feature type="transmembrane region" description="Helical" evidence="9">
    <location>
        <begin position="38"/>
        <end position="59"/>
    </location>
</feature>
<keyword evidence="3 10" id="KW-1003">Cell membrane</keyword>
<dbReference type="InterPro" id="IPR046396">
    <property type="entry name" value="Transporter_DabB"/>
</dbReference>
<feature type="binding site" evidence="10">
    <location>
        <position position="887"/>
    </location>
    <ligand>
        <name>Zn(2+)</name>
        <dbReference type="ChEBI" id="CHEBI:29105"/>
    </ligand>
</feature>
<dbReference type="eggNOG" id="COG3002">
    <property type="taxonomic scope" value="Bacteria"/>
</dbReference>
<comment type="subunit">
    <text evidence="10">Forms a complex with DabB.</text>
</comment>
<feature type="transmembrane region" description="Helical" evidence="9">
    <location>
        <begin position="322"/>
        <end position="343"/>
    </location>
</feature>
<dbReference type="GO" id="GO:0008270">
    <property type="term" value="F:zinc ion binding"/>
    <property type="evidence" value="ECO:0007669"/>
    <property type="project" value="UniProtKB-UniRule"/>
</dbReference>
<dbReference type="InterPro" id="IPR001516">
    <property type="entry name" value="Proton_antipo_N"/>
</dbReference>
<proteinExistence type="inferred from homology"/>
<dbReference type="InterPro" id="IPR018752">
    <property type="entry name" value="DabA"/>
</dbReference>
<evidence type="ECO:0000259" key="13">
    <source>
        <dbReference type="Pfam" id="PF00662"/>
    </source>
</evidence>
<feature type="transmembrane region" description="Helical" evidence="9">
    <location>
        <begin position="472"/>
        <end position="490"/>
    </location>
</feature>
<dbReference type="EMBL" id="CP001631">
    <property type="protein sequence ID" value="ACU53102.1"/>
    <property type="molecule type" value="Genomic_DNA"/>
</dbReference>
<dbReference type="GO" id="GO:0012505">
    <property type="term" value="C:endomembrane system"/>
    <property type="evidence" value="ECO:0007669"/>
    <property type="project" value="UniProtKB-SubCell"/>
</dbReference>
<accession>C7M204</accession>
<keyword evidence="6 10" id="KW-0862">Zinc</keyword>
<name>C7M204_ACIFD</name>
<keyword evidence="2 10" id="KW-0813">Transport</keyword>
<dbReference type="Pfam" id="PF10070">
    <property type="entry name" value="DabA"/>
    <property type="match status" value="1"/>
</dbReference>
<feature type="transmembrane region" description="Helical" evidence="9">
    <location>
        <begin position="221"/>
        <end position="243"/>
    </location>
</feature>
<feature type="transmembrane region" description="Helical" evidence="9">
    <location>
        <begin position="502"/>
        <end position="520"/>
    </location>
</feature>
<dbReference type="Pfam" id="PF00361">
    <property type="entry name" value="Proton_antipo_M"/>
    <property type="match status" value="1"/>
</dbReference>
<evidence type="ECO:0000256" key="9">
    <source>
        <dbReference type="HAMAP-Rule" id="MF_00862"/>
    </source>
</evidence>
<reference evidence="14 15" key="1">
    <citation type="journal article" date="2009" name="Stand. Genomic Sci.">
        <title>Complete genome sequence of Acidimicrobium ferrooxidans type strain (ICP).</title>
        <authorList>
            <person name="Clum A."/>
            <person name="Nolan M."/>
            <person name="Lang E."/>
            <person name="Glavina Del Rio T."/>
            <person name="Tice H."/>
            <person name="Copeland A."/>
            <person name="Cheng J.F."/>
            <person name="Lucas S."/>
            <person name="Chen F."/>
            <person name="Bruce D."/>
            <person name="Goodwin L."/>
            <person name="Pitluck S."/>
            <person name="Ivanova N."/>
            <person name="Mavrommatis K."/>
            <person name="Mikhailova N."/>
            <person name="Pati A."/>
            <person name="Chen A."/>
            <person name="Palaniappan K."/>
            <person name="Goker M."/>
            <person name="Spring S."/>
            <person name="Land M."/>
            <person name="Hauser L."/>
            <person name="Chang Y.J."/>
            <person name="Jeffries C.C."/>
            <person name="Chain P."/>
            <person name="Bristow J."/>
            <person name="Eisen J.A."/>
            <person name="Markowitz V."/>
            <person name="Hugenholtz P."/>
            <person name="Kyrpides N.C."/>
            <person name="Klenk H.P."/>
            <person name="Lapidus A."/>
        </authorList>
    </citation>
    <scope>NUCLEOTIDE SEQUENCE [LARGE SCALE GENOMIC DNA]</scope>
    <source>
        <strain evidence="15">DSM 10331 / JCM 15462 / NBRC 103882 / ICP</strain>
    </source>
</reference>
<organism evidence="14 15">
    <name type="scientific">Acidimicrobium ferrooxidans (strain DSM 10331 / JCM 15462 / NBRC 103882 / ICP)</name>
    <dbReference type="NCBI Taxonomy" id="525909"/>
    <lineage>
        <taxon>Bacteria</taxon>
        <taxon>Bacillati</taxon>
        <taxon>Actinomycetota</taxon>
        <taxon>Acidimicrobiia</taxon>
        <taxon>Acidimicrobiales</taxon>
        <taxon>Acidimicrobiaceae</taxon>
        <taxon>Acidimicrobium</taxon>
    </lineage>
</organism>
<feature type="transmembrane region" description="Helical" evidence="9">
    <location>
        <begin position="402"/>
        <end position="420"/>
    </location>
</feature>
<feature type="binding site" evidence="10">
    <location>
        <position position="1069"/>
    </location>
    <ligand>
        <name>Zn(2+)</name>
        <dbReference type="ChEBI" id="CHEBI:29105"/>
    </ligand>
</feature>
<dbReference type="HAMAP" id="MF_00862">
    <property type="entry name" value="DabB"/>
    <property type="match status" value="1"/>
</dbReference>
<dbReference type="PRINTS" id="PR01434">
    <property type="entry name" value="NADHDHGNASE5"/>
</dbReference>
<feature type="transmembrane region" description="Helical" evidence="9">
    <location>
        <begin position="120"/>
        <end position="136"/>
    </location>
</feature>
<gene>
    <name evidence="10" type="primary">dabA</name>
    <name evidence="9" type="synonym">dabB</name>
    <name evidence="14" type="ordered locus">Afer_0133</name>
</gene>
<comment type="cofactor">
    <cofactor evidence="10">
        <name>Zn(2+)</name>
        <dbReference type="ChEBI" id="CHEBI:29105"/>
    </cofactor>
</comment>
<evidence type="ECO:0000313" key="14">
    <source>
        <dbReference type="EMBL" id="ACU53102.1"/>
    </source>
</evidence>
<dbReference type="HOGENOM" id="CLU_255489_0_0_11"/>
<keyword evidence="14" id="KW-0560">Oxidoreductase</keyword>
<dbReference type="InterPro" id="IPR001750">
    <property type="entry name" value="ND/Mrp_TM"/>
</dbReference>
<dbReference type="KEGG" id="afo:Afer_0133"/>
<dbReference type="Proteomes" id="UP000000771">
    <property type="component" value="Chromosome"/>
</dbReference>
<dbReference type="RefSeq" id="WP_015797607.1">
    <property type="nucleotide sequence ID" value="NC_013124.1"/>
</dbReference>
<evidence type="ECO:0000313" key="15">
    <source>
        <dbReference type="Proteomes" id="UP000000771"/>
    </source>
</evidence>
<dbReference type="SMR" id="C7M204"/>
<feature type="transmembrane region" description="Helical" evidence="9">
    <location>
        <begin position="142"/>
        <end position="162"/>
    </location>
</feature>
<feature type="transmembrane region" description="Helical" evidence="9">
    <location>
        <begin position="6"/>
        <end position="26"/>
    </location>
</feature>
<feature type="binding site" evidence="10">
    <location>
        <position position="1084"/>
    </location>
    <ligand>
        <name>Zn(2+)</name>
        <dbReference type="ChEBI" id="CHEBI:29105"/>
    </ligand>
</feature>
<feature type="transmembrane region" description="Helical" evidence="9">
    <location>
        <begin position="183"/>
        <end position="209"/>
    </location>
</feature>
<feature type="transmembrane region" description="Helical" evidence="9">
    <location>
        <begin position="255"/>
        <end position="275"/>
    </location>
</feature>
<feature type="binding site" evidence="10">
    <location>
        <position position="885"/>
    </location>
    <ligand>
        <name>Zn(2+)</name>
        <dbReference type="ChEBI" id="CHEBI:29105"/>
    </ligand>
</feature>
<comment type="subunit">
    <text evidence="9">Forms a complex with DabA.</text>
</comment>
<keyword evidence="5 10" id="KW-0479">Metal-binding</keyword>
<dbReference type="HAMAP" id="MF_01871">
    <property type="entry name" value="DabA"/>
    <property type="match status" value="1"/>
</dbReference>
<feature type="domain" description="NADH:quinone oxidoreductase/Mrp antiporter transmembrane" evidence="12">
    <location>
        <begin position="138"/>
        <end position="355"/>
    </location>
</feature>
<keyword evidence="7 9" id="KW-1133">Transmembrane helix</keyword>
<evidence type="ECO:0000256" key="3">
    <source>
        <dbReference type="ARBA" id="ARBA00022475"/>
    </source>
</evidence>
<comment type="subcellular location">
    <subcellularLocation>
        <location evidence="9">Cell membrane</location>
        <topology evidence="9">Multi-pass membrane protein</topology>
    </subcellularLocation>
    <subcellularLocation>
        <location evidence="10">Cell membrane</location>
        <topology evidence="10">Peripheral membrane protein</topology>
    </subcellularLocation>
    <subcellularLocation>
        <location evidence="1">Endomembrane system</location>
        <topology evidence="1">Multi-pass membrane protein</topology>
    </subcellularLocation>
    <subcellularLocation>
        <location evidence="11">Membrane</location>
        <topology evidence="11">Multi-pass membrane protein</topology>
    </subcellularLocation>
</comment>
<evidence type="ECO:0000256" key="7">
    <source>
        <dbReference type="ARBA" id="ARBA00022989"/>
    </source>
</evidence>
<evidence type="ECO:0000256" key="6">
    <source>
        <dbReference type="ARBA" id="ARBA00022833"/>
    </source>
</evidence>
<dbReference type="Pfam" id="PF00662">
    <property type="entry name" value="Proton_antipo_N"/>
    <property type="match status" value="1"/>
</dbReference>
<evidence type="ECO:0000256" key="8">
    <source>
        <dbReference type="ARBA" id="ARBA00023136"/>
    </source>
</evidence>
<comment type="similarity">
    <text evidence="10">Belongs to the inorganic carbon transporter (TC 9.A.2) DabA family.</text>
</comment>
<comment type="similarity">
    <text evidence="9">Belongs to the inorganic carbon transporter (TC 9.A.2) DabB family.</text>
</comment>
<dbReference type="PANTHER" id="PTHR38344">
    <property type="entry name" value="UPF0753 PROTEIN AQ_863"/>
    <property type="match status" value="1"/>
</dbReference>
<keyword evidence="15" id="KW-1185">Reference proteome</keyword>
<evidence type="ECO:0000256" key="4">
    <source>
        <dbReference type="ARBA" id="ARBA00022692"/>
    </source>
</evidence>
<comment type="function">
    <text evidence="10">Part of an energy-coupled inorganic carbon pump.</text>
</comment>
<protein>
    <recommendedName>
        <fullName evidence="9 10">Multifunctional fusion protein</fullName>
    </recommendedName>
    <domain>
        <recommendedName>
            <fullName evidence="9">Probable inorganic carbon transporter subunit DabB</fullName>
        </recommendedName>
    </domain>
    <domain>
        <recommendedName>
            <fullName evidence="10">Probable inorganic carbon transporter subunit DabA</fullName>
        </recommendedName>
    </domain>
</protein>
<dbReference type="eggNOG" id="COG1009">
    <property type="taxonomic scope" value="Bacteria"/>
</dbReference>